<gene>
    <name evidence="1" type="ORF">COMA2_170004</name>
</gene>
<dbReference type="EMBL" id="CZPZ01000009">
    <property type="protein sequence ID" value="CUS34433.1"/>
    <property type="molecule type" value="Genomic_DNA"/>
</dbReference>
<evidence type="ECO:0000313" key="2">
    <source>
        <dbReference type="Proteomes" id="UP000198736"/>
    </source>
</evidence>
<evidence type="ECO:0000313" key="1">
    <source>
        <dbReference type="EMBL" id="CUS34433.1"/>
    </source>
</evidence>
<protein>
    <submittedName>
        <fullName evidence="1">Uncharacterized protein</fullName>
    </submittedName>
</protein>
<reference evidence="2" key="1">
    <citation type="submission" date="2015-10" db="EMBL/GenBank/DDBJ databases">
        <authorList>
            <person name="Luecker S."/>
            <person name="Luecker S."/>
        </authorList>
    </citation>
    <scope>NUCLEOTIDE SEQUENCE [LARGE SCALE GENOMIC DNA]</scope>
</reference>
<name>A0A0S4L9R3_9BACT</name>
<keyword evidence="2" id="KW-1185">Reference proteome</keyword>
<dbReference type="Proteomes" id="UP000198736">
    <property type="component" value="Unassembled WGS sequence"/>
</dbReference>
<dbReference type="AlphaFoldDB" id="A0A0S4L9R3"/>
<organism evidence="1 2">
    <name type="scientific">Candidatus Nitrospira nitrificans</name>
    <dbReference type="NCBI Taxonomy" id="1742973"/>
    <lineage>
        <taxon>Bacteria</taxon>
        <taxon>Pseudomonadati</taxon>
        <taxon>Nitrospirota</taxon>
        <taxon>Nitrospiria</taxon>
        <taxon>Nitrospirales</taxon>
        <taxon>Nitrospiraceae</taxon>
        <taxon>Nitrospira</taxon>
    </lineage>
</organism>
<accession>A0A0S4L9R3</accession>
<proteinExistence type="predicted"/>
<sequence length="85" mass="9474">MKRNHRSRVLAAVVVDSVVAAVESAIAGKRLALIKTLKDLRPRPLLYKGITRRGPEVLLKTGSQIGPTATLKSLHSDWRHQYHPE</sequence>